<dbReference type="InterPro" id="IPR013216">
    <property type="entry name" value="Methyltransf_11"/>
</dbReference>
<evidence type="ECO:0000313" key="3">
    <source>
        <dbReference type="Proteomes" id="UP000231246"/>
    </source>
</evidence>
<dbReference type="CDD" id="cd02440">
    <property type="entry name" value="AdoMet_MTases"/>
    <property type="match status" value="1"/>
</dbReference>
<comment type="caution">
    <text evidence="2">The sequence shown here is derived from an EMBL/GenBank/DDBJ whole genome shotgun (WGS) entry which is preliminary data.</text>
</comment>
<protein>
    <recommendedName>
        <fullName evidence="1">Methyltransferase type 11 domain-containing protein</fullName>
    </recommendedName>
</protein>
<dbReference type="AlphaFoldDB" id="A0A2H0BX91"/>
<accession>A0A2H0BX91</accession>
<dbReference type="PANTHER" id="PTHR43861">
    <property type="entry name" value="TRANS-ACONITATE 2-METHYLTRANSFERASE-RELATED"/>
    <property type="match status" value="1"/>
</dbReference>
<organism evidence="2 3">
    <name type="scientific">Candidatus Roizmanbacteria bacterium CG22_combo_CG10-13_8_21_14_all_38_20</name>
    <dbReference type="NCBI Taxonomy" id="1974862"/>
    <lineage>
        <taxon>Bacteria</taxon>
        <taxon>Candidatus Roizmaniibacteriota</taxon>
    </lineage>
</organism>
<evidence type="ECO:0000259" key="1">
    <source>
        <dbReference type="Pfam" id="PF08241"/>
    </source>
</evidence>
<evidence type="ECO:0000313" key="2">
    <source>
        <dbReference type="EMBL" id="PIP62149.1"/>
    </source>
</evidence>
<reference evidence="2 3" key="1">
    <citation type="submission" date="2017-09" db="EMBL/GenBank/DDBJ databases">
        <title>Depth-based differentiation of microbial function through sediment-hosted aquifers and enrichment of novel symbionts in the deep terrestrial subsurface.</title>
        <authorList>
            <person name="Probst A.J."/>
            <person name="Ladd B."/>
            <person name="Jarett J.K."/>
            <person name="Geller-Mcgrath D.E."/>
            <person name="Sieber C.M."/>
            <person name="Emerson J.B."/>
            <person name="Anantharaman K."/>
            <person name="Thomas B.C."/>
            <person name="Malmstrom R."/>
            <person name="Stieglmeier M."/>
            <person name="Klingl A."/>
            <person name="Woyke T."/>
            <person name="Ryan C.M."/>
            <person name="Banfield J.F."/>
        </authorList>
    </citation>
    <scope>NUCLEOTIDE SEQUENCE [LARGE SCALE GENOMIC DNA]</scope>
    <source>
        <strain evidence="2">CG22_combo_CG10-13_8_21_14_all_38_20</strain>
    </source>
</reference>
<gene>
    <name evidence="2" type="ORF">COW99_00490</name>
</gene>
<dbReference type="SUPFAM" id="SSF53335">
    <property type="entry name" value="S-adenosyl-L-methionine-dependent methyltransferases"/>
    <property type="match status" value="1"/>
</dbReference>
<name>A0A2H0BX91_9BACT</name>
<sequence length="208" mass="23999">MKSCIVPNLFIYDWHSVFKKYKSIVKPNMTVLEIGASNTSNTKQLAMHCKSLIGVELSPKRTPLNFSNVKYITGDWQKLSSLIKTNSIDIAVSTHVIEHVPDDLLALNELYSVLKKDGVAIINTPNRKRLTRTIIELFTGKRKFPYWEHEREYIEKDLINLIHKSKFKHYTIKPVVLGLHGGPIYIYLESVPAILRPLSNFWEIHLTK</sequence>
<dbReference type="Pfam" id="PF08241">
    <property type="entry name" value="Methyltransf_11"/>
    <property type="match status" value="1"/>
</dbReference>
<dbReference type="InterPro" id="IPR029063">
    <property type="entry name" value="SAM-dependent_MTases_sf"/>
</dbReference>
<proteinExistence type="predicted"/>
<dbReference type="EMBL" id="PCTA01000003">
    <property type="protein sequence ID" value="PIP62149.1"/>
    <property type="molecule type" value="Genomic_DNA"/>
</dbReference>
<feature type="domain" description="Methyltransferase type 11" evidence="1">
    <location>
        <begin position="32"/>
        <end position="122"/>
    </location>
</feature>
<dbReference type="GO" id="GO:0008757">
    <property type="term" value="F:S-adenosylmethionine-dependent methyltransferase activity"/>
    <property type="evidence" value="ECO:0007669"/>
    <property type="project" value="InterPro"/>
</dbReference>
<dbReference type="Gene3D" id="3.40.50.150">
    <property type="entry name" value="Vaccinia Virus protein VP39"/>
    <property type="match status" value="1"/>
</dbReference>
<dbReference type="Proteomes" id="UP000231246">
    <property type="component" value="Unassembled WGS sequence"/>
</dbReference>